<proteinExistence type="predicted"/>
<dbReference type="GO" id="GO:0006950">
    <property type="term" value="P:response to stress"/>
    <property type="evidence" value="ECO:0007669"/>
    <property type="project" value="TreeGrafter"/>
</dbReference>
<keyword evidence="1" id="KW-1133">Transmembrane helix</keyword>
<protein>
    <submittedName>
        <fullName evidence="3">Transcriptional regulator, MarR family</fullName>
    </submittedName>
</protein>
<feature type="transmembrane region" description="Helical" evidence="1">
    <location>
        <begin position="61"/>
        <end position="80"/>
    </location>
</feature>
<sequence>MEELQRKMEKLMRFMIRRLAGAAALGGETRRGLPLLAVVAGGPYFFLQVLAEKGRASVSEMAAELGVTLAAITALAGKLGRAGWVRRTRSGPDRRVVWLELTPAGQEVLARARAIRREVWRSYFGVLSTEEMDLFNRLITKVLQAAEQGGER</sequence>
<evidence type="ECO:0000313" key="4">
    <source>
        <dbReference type="Proteomes" id="UP000002620"/>
    </source>
</evidence>
<name>C9RAJ6_AMMDK</name>
<dbReference type="Pfam" id="PF01047">
    <property type="entry name" value="MarR"/>
    <property type="match status" value="1"/>
</dbReference>
<reference evidence="3 4" key="1">
    <citation type="submission" date="2009-10" db="EMBL/GenBank/DDBJ databases">
        <title>Complete sequence of chromosome of Ammonifex degensii KC4.</title>
        <authorList>
            <consortium name="US DOE Joint Genome Institute"/>
            <person name="Kerfeld C."/>
            <person name="Goodner B."/>
            <person name="Huber H."/>
            <person name="Stetter K."/>
            <person name="Lucas S."/>
            <person name="Copeland A."/>
            <person name="Lapidus A."/>
            <person name="Glavina del Rio T."/>
            <person name="Dalin E."/>
            <person name="Tice H."/>
            <person name="Bruce D."/>
            <person name="Goodwin L."/>
            <person name="Pitluck S."/>
            <person name="Saunders E."/>
            <person name="Brettin T."/>
            <person name="Detter J.C."/>
            <person name="Han C."/>
            <person name="Larimer F."/>
            <person name="Land M."/>
            <person name="Hauser L."/>
            <person name="Kyrpides N."/>
            <person name="Ovchinnikova G."/>
            <person name="Richardson P."/>
        </authorList>
    </citation>
    <scope>NUCLEOTIDE SEQUENCE [LARGE SCALE GENOMIC DNA]</scope>
    <source>
        <strain evidence="4">DSM 10501 / KC4</strain>
    </source>
</reference>
<dbReference type="PRINTS" id="PR00598">
    <property type="entry name" value="HTHMARR"/>
</dbReference>
<feature type="domain" description="HTH marR-type" evidence="2">
    <location>
        <begin position="1"/>
        <end position="144"/>
    </location>
</feature>
<dbReference type="InterPro" id="IPR000835">
    <property type="entry name" value="HTH_MarR-typ"/>
</dbReference>
<dbReference type="SUPFAM" id="SSF46785">
    <property type="entry name" value="Winged helix' DNA-binding domain"/>
    <property type="match status" value="1"/>
</dbReference>
<dbReference type="PROSITE" id="PS50995">
    <property type="entry name" value="HTH_MARR_2"/>
    <property type="match status" value="1"/>
</dbReference>
<dbReference type="SMART" id="SM00347">
    <property type="entry name" value="HTH_MARR"/>
    <property type="match status" value="1"/>
</dbReference>
<organism evidence="3 4">
    <name type="scientific">Ammonifex degensii (strain DSM 10501 / KC4)</name>
    <dbReference type="NCBI Taxonomy" id="429009"/>
    <lineage>
        <taxon>Bacteria</taxon>
        <taxon>Bacillati</taxon>
        <taxon>Bacillota</taxon>
        <taxon>Clostridia</taxon>
        <taxon>Thermoanaerobacterales</taxon>
        <taxon>Thermoanaerobacteraceae</taxon>
        <taxon>Ammonifex</taxon>
    </lineage>
</organism>
<dbReference type="InterPro" id="IPR039422">
    <property type="entry name" value="MarR/SlyA-like"/>
</dbReference>
<dbReference type="PANTHER" id="PTHR33164">
    <property type="entry name" value="TRANSCRIPTIONAL REGULATOR, MARR FAMILY"/>
    <property type="match status" value="1"/>
</dbReference>
<accession>C9RAJ6</accession>
<keyword evidence="1" id="KW-0472">Membrane</keyword>
<dbReference type="RefSeq" id="WP_015738152.1">
    <property type="nucleotide sequence ID" value="NC_013385.1"/>
</dbReference>
<dbReference type="Gene3D" id="1.10.10.10">
    <property type="entry name" value="Winged helix-like DNA-binding domain superfamily/Winged helix DNA-binding domain"/>
    <property type="match status" value="1"/>
</dbReference>
<evidence type="ECO:0000256" key="1">
    <source>
        <dbReference type="SAM" id="Phobius"/>
    </source>
</evidence>
<keyword evidence="1" id="KW-0812">Transmembrane</keyword>
<dbReference type="STRING" id="429009.Adeg_0097"/>
<dbReference type="InterPro" id="IPR036388">
    <property type="entry name" value="WH-like_DNA-bd_sf"/>
</dbReference>
<evidence type="ECO:0000259" key="2">
    <source>
        <dbReference type="PROSITE" id="PS50995"/>
    </source>
</evidence>
<dbReference type="OrthoDB" id="327696at2"/>
<gene>
    <name evidence="3" type="ordered locus">Adeg_0097</name>
</gene>
<dbReference type="PANTHER" id="PTHR33164:SF43">
    <property type="entry name" value="HTH-TYPE TRANSCRIPTIONAL REPRESSOR YETL"/>
    <property type="match status" value="1"/>
</dbReference>
<dbReference type="Proteomes" id="UP000002620">
    <property type="component" value="Chromosome"/>
</dbReference>
<dbReference type="EMBL" id="CP001785">
    <property type="protein sequence ID" value="ACX51273.1"/>
    <property type="molecule type" value="Genomic_DNA"/>
</dbReference>
<dbReference type="InterPro" id="IPR036390">
    <property type="entry name" value="WH_DNA-bd_sf"/>
</dbReference>
<evidence type="ECO:0000313" key="3">
    <source>
        <dbReference type="EMBL" id="ACX51273.1"/>
    </source>
</evidence>
<dbReference type="GO" id="GO:0003700">
    <property type="term" value="F:DNA-binding transcription factor activity"/>
    <property type="evidence" value="ECO:0007669"/>
    <property type="project" value="InterPro"/>
</dbReference>
<dbReference type="eggNOG" id="COG1846">
    <property type="taxonomic scope" value="Bacteria"/>
</dbReference>
<dbReference type="AlphaFoldDB" id="C9RAJ6"/>
<keyword evidence="4" id="KW-1185">Reference proteome</keyword>
<dbReference type="HOGENOM" id="CLU_083287_27_4_9"/>
<dbReference type="KEGG" id="adg:Adeg_0097"/>